<comment type="caution">
    <text evidence="1">The sequence shown here is derived from an EMBL/GenBank/DDBJ whole genome shotgun (WGS) entry which is preliminary data.</text>
</comment>
<keyword evidence="2" id="KW-1185">Reference proteome</keyword>
<proteinExistence type="predicted"/>
<name>A0ABX0QTU8_9GAMM</name>
<sequence length="331" mass="37551">MPNAHCLCPDFVSNHIADPVIFSDVFMGRLLNSDDQIILDEGGLLDLAYTKAVSKSTDAFTFFKVWQAGLNSKNNGKVLLAPNCLNDDDYGLVFDVTRVAASTFDKKILAVNNENYRPYLEQMSSLRISLYNLQNIMPQCISNPFPKKLSFDVLSHDIGWILHRLARTKSKGNSEDDYNDHLRNMLLCKHYEVKDQTREGDSASRISAGELDVVIESNNYLFSIIEAMKLNSLNVAYINEHYSKLLTNYNPLGITNSHLITYFYGRDFEAWWGRYVIHISDIDLSSLGLPSSTTKVGTQVEDMPYTSLKKLTQYFEVDGNSFSTVHYAVKF</sequence>
<accession>A0ABX0QTU8</accession>
<evidence type="ECO:0000313" key="2">
    <source>
        <dbReference type="Proteomes" id="UP000780690"/>
    </source>
</evidence>
<dbReference type="RefSeq" id="WP_167134116.1">
    <property type="nucleotide sequence ID" value="NZ_VWXD01000001.1"/>
</dbReference>
<organism evidence="1 2">
    <name type="scientific">Candidatus Pantoea formicae</name>
    <dbReference type="NCBI Taxonomy" id="2608355"/>
    <lineage>
        <taxon>Bacteria</taxon>
        <taxon>Pseudomonadati</taxon>
        <taxon>Pseudomonadota</taxon>
        <taxon>Gammaproteobacteria</taxon>
        <taxon>Enterobacterales</taxon>
        <taxon>Erwiniaceae</taxon>
        <taxon>Pantoea</taxon>
    </lineage>
</organism>
<gene>
    <name evidence="1" type="ORF">F3J38_00580</name>
</gene>
<dbReference type="EMBL" id="VWXD01000001">
    <property type="protein sequence ID" value="NIE98570.1"/>
    <property type="molecule type" value="Genomic_DNA"/>
</dbReference>
<reference evidence="1 2" key="1">
    <citation type="journal article" date="2019" name="bioRxiv">
        <title>Bacteria contribute to plant secondary compound degradation in a generalist herbivore system.</title>
        <authorList>
            <person name="Francoeur C.B."/>
            <person name="Khadempour L."/>
            <person name="Moreira-Soto R.D."/>
            <person name="Gotting K."/>
            <person name="Book A.J."/>
            <person name="Pinto-Tomas A.A."/>
            <person name="Keefover-Ring K."/>
            <person name="Currie C.R."/>
        </authorList>
    </citation>
    <scope>NUCLEOTIDE SEQUENCE [LARGE SCALE GENOMIC DNA]</scope>
    <source>
        <strain evidence="1 2">Acro-805</strain>
    </source>
</reference>
<protein>
    <submittedName>
        <fullName evidence="1">Uncharacterized protein</fullName>
    </submittedName>
</protein>
<evidence type="ECO:0000313" key="1">
    <source>
        <dbReference type="EMBL" id="NIE98570.1"/>
    </source>
</evidence>
<dbReference type="Proteomes" id="UP000780690">
    <property type="component" value="Unassembled WGS sequence"/>
</dbReference>